<feature type="compositionally biased region" description="Gly residues" evidence="1">
    <location>
        <begin position="125"/>
        <end position="139"/>
    </location>
</feature>
<comment type="caution">
    <text evidence="2">The sequence shown here is derived from an EMBL/GenBank/DDBJ whole genome shotgun (WGS) entry which is preliminary data.</text>
</comment>
<reference evidence="2" key="1">
    <citation type="submission" date="2023-03" db="EMBL/GenBank/DDBJ databases">
        <title>Massive genome expansion in bonnet fungi (Mycena s.s.) driven by repeated elements and novel gene families across ecological guilds.</title>
        <authorList>
            <consortium name="Lawrence Berkeley National Laboratory"/>
            <person name="Harder C.B."/>
            <person name="Miyauchi S."/>
            <person name="Viragh M."/>
            <person name="Kuo A."/>
            <person name="Thoen E."/>
            <person name="Andreopoulos B."/>
            <person name="Lu D."/>
            <person name="Skrede I."/>
            <person name="Drula E."/>
            <person name="Henrissat B."/>
            <person name="Morin E."/>
            <person name="Kohler A."/>
            <person name="Barry K."/>
            <person name="LaButti K."/>
            <person name="Morin E."/>
            <person name="Salamov A."/>
            <person name="Lipzen A."/>
            <person name="Mereny Z."/>
            <person name="Hegedus B."/>
            <person name="Baldrian P."/>
            <person name="Stursova M."/>
            <person name="Weitz H."/>
            <person name="Taylor A."/>
            <person name="Grigoriev I.V."/>
            <person name="Nagy L.G."/>
            <person name="Martin F."/>
            <person name="Kauserud H."/>
        </authorList>
    </citation>
    <scope>NUCLEOTIDE SEQUENCE</scope>
    <source>
        <strain evidence="2">9144</strain>
    </source>
</reference>
<dbReference type="EMBL" id="JARJCW010000096">
    <property type="protein sequence ID" value="KAJ7194693.1"/>
    <property type="molecule type" value="Genomic_DNA"/>
</dbReference>
<evidence type="ECO:0000313" key="2">
    <source>
        <dbReference type="EMBL" id="KAJ7194693.1"/>
    </source>
</evidence>
<evidence type="ECO:0000256" key="1">
    <source>
        <dbReference type="SAM" id="MobiDB-lite"/>
    </source>
</evidence>
<dbReference type="Proteomes" id="UP001219525">
    <property type="component" value="Unassembled WGS sequence"/>
</dbReference>
<keyword evidence="3" id="KW-1185">Reference proteome</keyword>
<feature type="compositionally biased region" description="Basic and acidic residues" evidence="1">
    <location>
        <begin position="104"/>
        <end position="124"/>
    </location>
</feature>
<sequence>MAPGLTFGHRPKGVEERCARAHRIGQTKEVQYLLTHRTAQDRIRRKLFLSAKIIGAEAGGAGEEQNADGPQGGRELMAILRRGSSALTRSDGPRALPRGVAAGDPRRVAREARAADGHRERGREGGGAVVAERGGGGEGAAERRGAGAELPPAKNVGVLSLTPQKKRERVHRTVSIGGTSFIVDDSMVEVMILSHFLRFSVLMGSTSGYIRACLFLGAATTECISRGSVPSRIGLSSLYTTVLKTLRALSDSGYIVELVGCDVAKAFNPKPLKEARAAGLRAQLTTDVLIDRIDMLELNAVMPLHCIMFLITEAPALAPTSL</sequence>
<dbReference type="InterPro" id="IPR027417">
    <property type="entry name" value="P-loop_NTPase"/>
</dbReference>
<gene>
    <name evidence="2" type="ORF">GGX14DRAFT_404483</name>
</gene>
<name>A0AAD6UVQ3_9AGAR</name>
<protein>
    <submittedName>
        <fullName evidence="2">Uncharacterized protein</fullName>
    </submittedName>
</protein>
<dbReference type="AlphaFoldDB" id="A0AAD6UVQ3"/>
<organism evidence="2 3">
    <name type="scientific">Mycena pura</name>
    <dbReference type="NCBI Taxonomy" id="153505"/>
    <lineage>
        <taxon>Eukaryota</taxon>
        <taxon>Fungi</taxon>
        <taxon>Dikarya</taxon>
        <taxon>Basidiomycota</taxon>
        <taxon>Agaricomycotina</taxon>
        <taxon>Agaricomycetes</taxon>
        <taxon>Agaricomycetidae</taxon>
        <taxon>Agaricales</taxon>
        <taxon>Marasmiineae</taxon>
        <taxon>Mycenaceae</taxon>
        <taxon>Mycena</taxon>
    </lineage>
</organism>
<feature type="region of interest" description="Disordered" evidence="1">
    <location>
        <begin position="87"/>
        <end position="149"/>
    </location>
</feature>
<dbReference type="Gene3D" id="3.40.50.300">
    <property type="entry name" value="P-loop containing nucleotide triphosphate hydrolases"/>
    <property type="match status" value="1"/>
</dbReference>
<evidence type="ECO:0000313" key="3">
    <source>
        <dbReference type="Proteomes" id="UP001219525"/>
    </source>
</evidence>
<accession>A0AAD6UVQ3</accession>
<proteinExistence type="predicted"/>